<dbReference type="GO" id="GO:0004558">
    <property type="term" value="F:alpha-1,4-glucosidase activity"/>
    <property type="evidence" value="ECO:0007669"/>
    <property type="project" value="TreeGrafter"/>
</dbReference>
<keyword evidence="1" id="KW-0378">Hydrolase</keyword>
<protein>
    <recommendedName>
        <fullName evidence="5">Glycoside hydrolase family 31 N-terminal domain-containing protein</fullName>
    </recommendedName>
</protein>
<dbReference type="GO" id="GO:0005975">
    <property type="term" value="P:carbohydrate metabolic process"/>
    <property type="evidence" value="ECO:0007669"/>
    <property type="project" value="InterPro"/>
</dbReference>
<dbReference type="AlphaFoldDB" id="A0A0K2SXI3"/>
<evidence type="ECO:0000259" key="3">
    <source>
        <dbReference type="Pfam" id="PF21365"/>
    </source>
</evidence>
<comment type="similarity">
    <text evidence="1">Belongs to the glycosyl hydrolase 31 family.</text>
</comment>
<dbReference type="EMBL" id="HACA01001128">
    <property type="protein sequence ID" value="CDW18489.1"/>
    <property type="molecule type" value="Transcribed_RNA"/>
</dbReference>
<dbReference type="Gene3D" id="2.60.40.1760">
    <property type="entry name" value="glycosyl hydrolase (family 31)"/>
    <property type="match status" value="1"/>
</dbReference>
<feature type="domain" description="Glycoside hydrolase family 31 TIM barrel" evidence="2">
    <location>
        <begin position="121"/>
        <end position="450"/>
    </location>
</feature>
<organism evidence="4">
    <name type="scientific">Lepeophtheirus salmonis</name>
    <name type="common">Salmon louse</name>
    <name type="synonym">Caligus salmonis</name>
    <dbReference type="NCBI Taxonomy" id="72036"/>
    <lineage>
        <taxon>Eukaryota</taxon>
        <taxon>Metazoa</taxon>
        <taxon>Ecdysozoa</taxon>
        <taxon>Arthropoda</taxon>
        <taxon>Crustacea</taxon>
        <taxon>Multicrustacea</taxon>
        <taxon>Hexanauplia</taxon>
        <taxon>Copepoda</taxon>
        <taxon>Siphonostomatoida</taxon>
        <taxon>Caligidae</taxon>
        <taxon>Lepeophtheirus</taxon>
    </lineage>
</organism>
<evidence type="ECO:0000256" key="1">
    <source>
        <dbReference type="RuleBase" id="RU361185"/>
    </source>
</evidence>
<evidence type="ECO:0000313" key="4">
    <source>
        <dbReference type="EMBL" id="CDW18488.1"/>
    </source>
</evidence>
<reference evidence="4" key="1">
    <citation type="submission" date="2014-05" db="EMBL/GenBank/DDBJ databases">
        <authorList>
            <person name="Chronopoulou M."/>
        </authorList>
    </citation>
    <scope>NUCLEOTIDE SEQUENCE</scope>
    <source>
        <tissue evidence="4">Whole organism</tissue>
    </source>
</reference>
<evidence type="ECO:0000259" key="2">
    <source>
        <dbReference type="Pfam" id="PF01055"/>
    </source>
</evidence>
<dbReference type="InterPro" id="IPR048395">
    <property type="entry name" value="Glyco_hydro_31_C"/>
</dbReference>
<evidence type="ECO:0008006" key="5">
    <source>
        <dbReference type="Google" id="ProtNLM"/>
    </source>
</evidence>
<dbReference type="SUPFAM" id="SSF51011">
    <property type="entry name" value="Glycosyl hydrolase domain"/>
    <property type="match status" value="1"/>
</dbReference>
<dbReference type="Pfam" id="PF01055">
    <property type="entry name" value="Glyco_hydro_31_2nd"/>
    <property type="match status" value="1"/>
</dbReference>
<keyword evidence="1" id="KW-0326">Glycosidase</keyword>
<dbReference type="Gene3D" id="3.20.20.80">
    <property type="entry name" value="Glycosidases"/>
    <property type="match status" value="1"/>
</dbReference>
<dbReference type="InterPro" id="IPR000322">
    <property type="entry name" value="Glyco_hydro_31_TIM"/>
</dbReference>
<dbReference type="Pfam" id="PF21365">
    <property type="entry name" value="Glyco_hydro_31_3rd"/>
    <property type="match status" value="1"/>
</dbReference>
<name>A0A0K2SXI3_LEPSM</name>
<dbReference type="OrthoDB" id="5839090at2759"/>
<accession>A0A0K2SXI3</accession>
<dbReference type="PANTHER" id="PTHR22762:SF131">
    <property type="entry name" value="GLYCOSIDE HYDROLASE FAMILY 31 N-TERMINAL DOMAIN-CONTAINING PROTEIN"/>
    <property type="match status" value="1"/>
</dbReference>
<dbReference type="InterPro" id="IPR013780">
    <property type="entry name" value="Glyco_hydro_b"/>
</dbReference>
<dbReference type="Gene3D" id="2.60.40.1180">
    <property type="entry name" value="Golgi alpha-mannosidase II"/>
    <property type="match status" value="1"/>
</dbReference>
<proteinExistence type="inferred from homology"/>
<dbReference type="EMBL" id="HACA01001127">
    <property type="protein sequence ID" value="CDW18488.1"/>
    <property type="molecule type" value="Transcribed_RNA"/>
</dbReference>
<sequence length="703" mass="79449">MSEISTILSSPYIFGLGGHPASFSTNKTSNFTIKSLFSSNLIENPQRTSIKSFLGVDDNKNFYGLLLESKTPVEVELLPGIPNKKPFLIFRSMGGIITIHIFSGPKPSDVSEQIANVIGKPKLPPKWILGIHLCRSNGELMKSEAIETNFPYDSDCLDRGVVGSGFKLMYSPEEIAKISILLRIKNKKIIITNPLPIDPKEKVNKKLKLINDQRNKIELIGDYKQFKNVSIPDLLEDTKEWKNALTFLLNSTSHPDALHISDNAPDLKIKNINNEKCDIYFSHKEVISDFGSNLCHLYNYGEHSESKKLHSDVRDIYPSIVLEKSSRSIKNLFSDFASLGIQKHGWILSSEPVPGNPEVDEWTLLQKDLQATIEYGLAGINIRSTCPCTINAKGKIRDEDACYRWFYLGAFMPAINTLKVSPNDFTSGNYKKWIKTAFQNRYKLHPYYYTTLVQGGPLVRPLFYEYPWDERTFSIGLSQVMIGDGLLLAAVTKKIEHDSGIISVYFPRGTWFDFWSGAITHGKDAYEKFICFQFDLPLFLKRGKIIPILESAESDIETTYKKQDFSLIIGLDCDITPSKSKEKSIKNCSADGSLYIEEDKTLLFKAIRTNTVGEVVITPPNPAWTGCETKKSCINSIIMYGLEDQMKFLKLPNGTEITVYSENANAQAYFSKKDKRLQVKNLRIDFCGQTDDLKILWTFIHAA</sequence>
<dbReference type="PANTHER" id="PTHR22762">
    <property type="entry name" value="ALPHA-GLUCOSIDASE"/>
    <property type="match status" value="1"/>
</dbReference>
<feature type="domain" description="Glycosyl hydrolase family 31 C-terminal" evidence="3">
    <location>
        <begin position="455"/>
        <end position="546"/>
    </location>
</feature>